<evidence type="ECO:0000313" key="8">
    <source>
        <dbReference type="EMBL" id="OXM65444.1"/>
    </source>
</evidence>
<feature type="transmembrane region" description="Helical" evidence="6">
    <location>
        <begin position="296"/>
        <end position="320"/>
    </location>
</feature>
<feature type="transmembrane region" description="Helical" evidence="6">
    <location>
        <begin position="116"/>
        <end position="138"/>
    </location>
</feature>
<sequence length="709" mass="75392">MSSSRTPTEPVTAPAAAPSRVHAVATVLRRRLPFTTGALIAIIVAGIATGTLWDAASDRTWFGHIGYGLPALADGWWWTPVTGSFLALTPIFYLPVLLSFAVFVGSAEWRLGTGRTAAICGFGQLAGVLGAALTLLAFRDTGWSWAHSLATHVDAGFSAGALACAAAVSATLRSPWRLRLRAGLWVYVGVSFLFLGGLADLEHLWAVAIALPLSRRLAGGHHVGPPGRVRAGRREWRLFAATGLALIAVAELVLWLFPADSPLGTTGGEDTGWGIAVNIAFVALLANGLRSGRRVAWWGAVTLAAINVLAGAVAVFGFAFGQESTAEMALTMTGSVLWAAELALLVLTRWAFRAPLRRGFGVTAGIGGADAAVARDLLRRHGGSTLSWMATWPDNAHFRTPDGQSVLAYRRHAGVAVGLGDPIGPAGSPASVVRAFAAACEHAGVVPCLFSVTRPVAEAAAQLGWSRVQIAEDTLVDLEGLELRGRKWQNVRSALNRAAKEGMSYRHVVLADEPWGVRSQVRAICDEWVGDKGMPEMGFTLGGMEEALDPATRVGLAVDADGSVHGVTSWLPVHGPGGEVHGWTLDLMRRRSDGFRPAMEFLIGAGVLAFQAEGMRFVSLSGAPLARSGSDTEAAPVERLLDVLSRELEPVYGFRSLHSFKAKFNPRHEPMYLAYRDEGDLPRIGMALTRAYLPDTNLRTLVKLATTHA</sequence>
<feature type="transmembrane region" description="Helical" evidence="6">
    <location>
        <begin position="271"/>
        <end position="289"/>
    </location>
</feature>
<comment type="subcellular location">
    <subcellularLocation>
        <location evidence="1">Cell membrane</location>
        <topology evidence="1">Multi-pass membrane protein</topology>
    </subcellularLocation>
</comment>
<evidence type="ECO:0000256" key="5">
    <source>
        <dbReference type="ARBA" id="ARBA00023136"/>
    </source>
</evidence>
<feature type="transmembrane region" description="Helical" evidence="6">
    <location>
        <begin position="150"/>
        <end position="170"/>
    </location>
</feature>
<feature type="transmembrane region" description="Helical" evidence="6">
    <location>
        <begin position="38"/>
        <end position="56"/>
    </location>
</feature>
<keyword evidence="4 6" id="KW-1133">Transmembrane helix</keyword>
<dbReference type="InterPro" id="IPR051211">
    <property type="entry name" value="PG_lysyltransferase"/>
</dbReference>
<evidence type="ECO:0000256" key="1">
    <source>
        <dbReference type="ARBA" id="ARBA00004651"/>
    </source>
</evidence>
<comment type="caution">
    <text evidence="8">The sequence shown here is derived from an EMBL/GenBank/DDBJ whole genome shotgun (WGS) entry which is preliminary data.</text>
</comment>
<accession>A0A229T3E7</accession>
<reference evidence="9" key="1">
    <citation type="submission" date="2017-07" db="EMBL/GenBank/DDBJ databases">
        <title>Comparative genome mining reveals phylogenetic distribution patterns of secondary metabolites in Amycolatopsis.</title>
        <authorList>
            <person name="Adamek M."/>
            <person name="Alanjary M."/>
            <person name="Sales-Ortells H."/>
            <person name="Goodfellow M."/>
            <person name="Bull A.T."/>
            <person name="Kalinowski J."/>
            <person name="Ziemert N."/>
        </authorList>
    </citation>
    <scope>NUCLEOTIDE SEQUENCE [LARGE SCALE GENOMIC DNA]</scope>
    <source>
        <strain evidence="9">H5</strain>
    </source>
</reference>
<organism evidence="8 9">
    <name type="scientific">Amycolatopsis vastitatis</name>
    <dbReference type="NCBI Taxonomy" id="1905142"/>
    <lineage>
        <taxon>Bacteria</taxon>
        <taxon>Bacillati</taxon>
        <taxon>Actinomycetota</taxon>
        <taxon>Actinomycetes</taxon>
        <taxon>Pseudonocardiales</taxon>
        <taxon>Pseudonocardiaceae</taxon>
        <taxon>Amycolatopsis</taxon>
    </lineage>
</organism>
<feature type="transmembrane region" description="Helical" evidence="6">
    <location>
        <begin position="332"/>
        <end position="352"/>
    </location>
</feature>
<dbReference type="Gene3D" id="1.20.1540.10">
    <property type="entry name" value="Rhomboid-like"/>
    <property type="match status" value="1"/>
</dbReference>
<dbReference type="EMBL" id="NMUL01000023">
    <property type="protein sequence ID" value="OXM65444.1"/>
    <property type="molecule type" value="Genomic_DNA"/>
</dbReference>
<keyword evidence="2" id="KW-1003">Cell membrane</keyword>
<dbReference type="RefSeq" id="WP_093949846.1">
    <property type="nucleotide sequence ID" value="NZ_NMUL01000023.1"/>
</dbReference>
<dbReference type="GO" id="GO:0005886">
    <property type="term" value="C:plasma membrane"/>
    <property type="evidence" value="ECO:0007669"/>
    <property type="project" value="UniProtKB-SubCell"/>
</dbReference>
<dbReference type="OrthoDB" id="594838at2"/>
<gene>
    <name evidence="8" type="ORF">CF165_24340</name>
</gene>
<keyword evidence="3 6" id="KW-0812">Transmembrane</keyword>
<keyword evidence="5 6" id="KW-0472">Membrane</keyword>
<dbReference type="InterPro" id="IPR024320">
    <property type="entry name" value="LPG_synthase_C"/>
</dbReference>
<feature type="domain" description="Phosphatidylglycerol lysyltransferase C-terminal" evidence="7">
    <location>
        <begin position="376"/>
        <end position="675"/>
    </location>
</feature>
<feature type="transmembrane region" description="Helical" evidence="6">
    <location>
        <begin position="236"/>
        <end position="259"/>
    </location>
</feature>
<dbReference type="Proteomes" id="UP000215199">
    <property type="component" value="Unassembled WGS sequence"/>
</dbReference>
<keyword evidence="9" id="KW-1185">Reference proteome</keyword>
<dbReference type="Pfam" id="PF09924">
    <property type="entry name" value="LPG_synthase_C"/>
    <property type="match status" value="1"/>
</dbReference>
<name>A0A229T3E7_9PSEU</name>
<evidence type="ECO:0000259" key="7">
    <source>
        <dbReference type="Pfam" id="PF09924"/>
    </source>
</evidence>
<protein>
    <recommendedName>
        <fullName evidence="7">Phosphatidylglycerol lysyltransferase C-terminal domain-containing protein</fullName>
    </recommendedName>
</protein>
<dbReference type="GO" id="GO:0055091">
    <property type="term" value="P:phospholipid homeostasis"/>
    <property type="evidence" value="ECO:0007669"/>
    <property type="project" value="TreeGrafter"/>
</dbReference>
<evidence type="ECO:0000313" key="9">
    <source>
        <dbReference type="Proteomes" id="UP000215199"/>
    </source>
</evidence>
<feature type="transmembrane region" description="Helical" evidence="6">
    <location>
        <begin position="76"/>
        <end position="104"/>
    </location>
</feature>
<evidence type="ECO:0000256" key="4">
    <source>
        <dbReference type="ARBA" id="ARBA00022989"/>
    </source>
</evidence>
<evidence type="ECO:0000256" key="6">
    <source>
        <dbReference type="SAM" id="Phobius"/>
    </source>
</evidence>
<proteinExistence type="predicted"/>
<dbReference type="PANTHER" id="PTHR34697:SF2">
    <property type="entry name" value="PHOSPHATIDYLGLYCEROL LYSYLTRANSFERASE"/>
    <property type="match status" value="1"/>
</dbReference>
<dbReference type="PANTHER" id="PTHR34697">
    <property type="entry name" value="PHOSPHATIDYLGLYCEROL LYSYLTRANSFERASE"/>
    <property type="match status" value="1"/>
</dbReference>
<dbReference type="AlphaFoldDB" id="A0A229T3E7"/>
<evidence type="ECO:0000256" key="2">
    <source>
        <dbReference type="ARBA" id="ARBA00022475"/>
    </source>
</evidence>
<dbReference type="InterPro" id="IPR035952">
    <property type="entry name" value="Rhomboid-like_sf"/>
</dbReference>
<dbReference type="GO" id="GO:0016755">
    <property type="term" value="F:aminoacyltransferase activity"/>
    <property type="evidence" value="ECO:0007669"/>
    <property type="project" value="TreeGrafter"/>
</dbReference>
<evidence type="ECO:0000256" key="3">
    <source>
        <dbReference type="ARBA" id="ARBA00022692"/>
    </source>
</evidence>